<dbReference type="InterPro" id="IPR015943">
    <property type="entry name" value="WD40/YVTN_repeat-like_dom_sf"/>
</dbReference>
<feature type="region of interest" description="Disordered" evidence="1">
    <location>
        <begin position="159"/>
        <end position="201"/>
    </location>
</feature>
<dbReference type="EMBL" id="JAGFBS010000032">
    <property type="protein sequence ID" value="KAG6371739.1"/>
    <property type="molecule type" value="Genomic_DNA"/>
</dbReference>
<protein>
    <submittedName>
        <fullName evidence="2">Uncharacterized protein</fullName>
    </submittedName>
</protein>
<keyword evidence="3" id="KW-1185">Reference proteome</keyword>
<reference evidence="2" key="1">
    <citation type="submission" date="2021-03" db="EMBL/GenBank/DDBJ databases">
        <title>Evolutionary innovations through gain and loss of genes in the ectomycorrhizal Boletales.</title>
        <authorList>
            <person name="Wu G."/>
            <person name="Miyauchi S."/>
            <person name="Morin E."/>
            <person name="Yang Z.-L."/>
            <person name="Xu J."/>
            <person name="Martin F.M."/>
        </authorList>
    </citation>
    <scope>NUCLEOTIDE SEQUENCE</scope>
    <source>
        <strain evidence="2">BR01</strain>
    </source>
</reference>
<name>A0A8I2YGH2_9AGAM</name>
<dbReference type="OrthoDB" id="10251381at2759"/>
<dbReference type="InterPro" id="IPR036322">
    <property type="entry name" value="WD40_repeat_dom_sf"/>
</dbReference>
<dbReference type="AlphaFoldDB" id="A0A8I2YGH2"/>
<dbReference type="Proteomes" id="UP000683000">
    <property type="component" value="Unassembled WGS sequence"/>
</dbReference>
<evidence type="ECO:0000313" key="2">
    <source>
        <dbReference type="EMBL" id="KAG6371739.1"/>
    </source>
</evidence>
<evidence type="ECO:0000256" key="1">
    <source>
        <dbReference type="SAM" id="MobiDB-lite"/>
    </source>
</evidence>
<organism evidence="2 3">
    <name type="scientific">Boletus reticuloceps</name>
    <dbReference type="NCBI Taxonomy" id="495285"/>
    <lineage>
        <taxon>Eukaryota</taxon>
        <taxon>Fungi</taxon>
        <taxon>Dikarya</taxon>
        <taxon>Basidiomycota</taxon>
        <taxon>Agaricomycotina</taxon>
        <taxon>Agaricomycetes</taxon>
        <taxon>Agaricomycetidae</taxon>
        <taxon>Boletales</taxon>
        <taxon>Boletineae</taxon>
        <taxon>Boletaceae</taxon>
        <taxon>Boletoideae</taxon>
        <taxon>Boletus</taxon>
    </lineage>
</organism>
<feature type="region of interest" description="Disordered" evidence="1">
    <location>
        <begin position="1"/>
        <end position="43"/>
    </location>
</feature>
<gene>
    <name evidence="2" type="ORF">JVT61DRAFT_9089</name>
</gene>
<proteinExistence type="predicted"/>
<feature type="compositionally biased region" description="Low complexity" evidence="1">
    <location>
        <begin position="23"/>
        <end position="39"/>
    </location>
</feature>
<comment type="caution">
    <text evidence="2">The sequence shown here is derived from an EMBL/GenBank/DDBJ whole genome shotgun (WGS) entry which is preliminary data.</text>
</comment>
<accession>A0A8I2YGH2</accession>
<sequence length="201" mass="21484">MPVSFATNSPTATQLPHVFPHLTGSATSSRSSSTWPSHSQNQSHSTFSFTARSYRAENGITEEDTLEIEYLESVLPPQRTTLPHEDWVSSISCRISQYASASYNGHIRLFDYAQKLVQDVPAHQAPVISVCVVPSSTSTDKSVLVASGSLVSYRLPKHSPHSTSILPPSPPSLPTIRAPISSPHPGITSSASGIPPSPLGT</sequence>
<evidence type="ECO:0000313" key="3">
    <source>
        <dbReference type="Proteomes" id="UP000683000"/>
    </source>
</evidence>
<dbReference type="SUPFAM" id="SSF50978">
    <property type="entry name" value="WD40 repeat-like"/>
    <property type="match status" value="1"/>
</dbReference>
<feature type="compositionally biased region" description="Polar residues" evidence="1">
    <location>
        <begin position="1"/>
        <end position="14"/>
    </location>
</feature>
<dbReference type="Gene3D" id="2.130.10.10">
    <property type="entry name" value="YVTN repeat-like/Quinoprotein amine dehydrogenase"/>
    <property type="match status" value="1"/>
</dbReference>